<dbReference type="Proteomes" id="UP000581408">
    <property type="component" value="Unassembled WGS sequence"/>
</dbReference>
<dbReference type="RefSeq" id="WP_181193755.1">
    <property type="nucleotide sequence ID" value="NZ_JABFEE010000001.1"/>
</dbReference>
<comment type="caution">
    <text evidence="1">The sequence shown here is derived from an EMBL/GenBank/DDBJ whole genome shotgun (WGS) entry which is preliminary data.</text>
</comment>
<proteinExistence type="predicted"/>
<reference evidence="1 2" key="1">
    <citation type="submission" date="2020-05" db="EMBL/GenBank/DDBJ databases">
        <title>Descriptions of Corynebacterium xxxx sp. nov., Corynebacterium yyyy sp. nov. and Corynebacterium zzzz sp. nov.</title>
        <authorList>
            <person name="Zhang G."/>
        </authorList>
    </citation>
    <scope>NUCLEOTIDE SEQUENCE [LARGE SCALE GENOMIC DNA]</scope>
    <source>
        <strain evidence="2">zg-915</strain>
    </source>
</reference>
<accession>A0A838CF23</accession>
<protein>
    <submittedName>
        <fullName evidence="1">Uncharacterized protein</fullName>
    </submittedName>
</protein>
<organism evidence="1 2">
    <name type="scientific">Corynebacterium wankanglinii</name>
    <dbReference type="NCBI Taxonomy" id="2735136"/>
    <lineage>
        <taxon>Bacteria</taxon>
        <taxon>Bacillati</taxon>
        <taxon>Actinomycetota</taxon>
        <taxon>Actinomycetes</taxon>
        <taxon>Mycobacteriales</taxon>
        <taxon>Corynebacteriaceae</taxon>
        <taxon>Corynebacterium</taxon>
    </lineage>
</organism>
<evidence type="ECO:0000313" key="2">
    <source>
        <dbReference type="Proteomes" id="UP000581408"/>
    </source>
</evidence>
<gene>
    <name evidence="1" type="ORF">HMC16_00090</name>
</gene>
<dbReference type="EMBL" id="JABFEE010000001">
    <property type="protein sequence ID" value="MBA1834146.1"/>
    <property type="molecule type" value="Genomic_DNA"/>
</dbReference>
<dbReference type="AlphaFoldDB" id="A0A838CF23"/>
<name>A0A838CF23_9CORY</name>
<sequence>MSINLADLTPEQCDEHVGRWCELTNKPGVLAIYEGPFLGGRVKIPIEVHALYADPEQIIIRTDLPRAWNPDGSPPKEQ</sequence>
<evidence type="ECO:0000313" key="1">
    <source>
        <dbReference type="EMBL" id="MBA1834146.1"/>
    </source>
</evidence>